<gene>
    <name evidence="11" type="ORF">GCM10010917_29760</name>
</gene>
<keyword evidence="6 8" id="KW-0472">Membrane</keyword>
<dbReference type="CDD" id="cd18547">
    <property type="entry name" value="ABC_6TM_Tm288_like"/>
    <property type="match status" value="1"/>
</dbReference>
<feature type="compositionally biased region" description="Gly residues" evidence="7">
    <location>
        <begin position="14"/>
        <end position="28"/>
    </location>
</feature>
<reference evidence="12" key="1">
    <citation type="journal article" date="2019" name="Int. J. Syst. Evol. Microbiol.">
        <title>The Global Catalogue of Microorganisms (GCM) 10K type strain sequencing project: providing services to taxonomists for standard genome sequencing and annotation.</title>
        <authorList>
            <consortium name="The Broad Institute Genomics Platform"/>
            <consortium name="The Broad Institute Genome Sequencing Center for Infectious Disease"/>
            <person name="Wu L."/>
            <person name="Ma J."/>
        </authorList>
    </citation>
    <scope>NUCLEOTIDE SEQUENCE [LARGE SCALE GENOMIC DNA]</scope>
    <source>
        <strain evidence="12">CGMCC 1.15044</strain>
    </source>
</reference>
<dbReference type="InterPro" id="IPR011527">
    <property type="entry name" value="ABC1_TM_dom"/>
</dbReference>
<evidence type="ECO:0000256" key="5">
    <source>
        <dbReference type="ARBA" id="ARBA00022989"/>
    </source>
</evidence>
<evidence type="ECO:0000313" key="12">
    <source>
        <dbReference type="Proteomes" id="UP000609323"/>
    </source>
</evidence>
<keyword evidence="4" id="KW-0067">ATP-binding</keyword>
<comment type="caution">
    <text evidence="11">The sequence shown here is derived from an EMBL/GenBank/DDBJ whole genome shotgun (WGS) entry which is preliminary data.</text>
</comment>
<dbReference type="InterPro" id="IPR003593">
    <property type="entry name" value="AAA+_ATPase"/>
</dbReference>
<feature type="transmembrane region" description="Helical" evidence="8">
    <location>
        <begin position="56"/>
        <end position="75"/>
    </location>
</feature>
<dbReference type="SUPFAM" id="SSF90123">
    <property type="entry name" value="ABC transporter transmembrane region"/>
    <property type="match status" value="1"/>
</dbReference>
<evidence type="ECO:0000256" key="8">
    <source>
        <dbReference type="SAM" id="Phobius"/>
    </source>
</evidence>
<evidence type="ECO:0000256" key="2">
    <source>
        <dbReference type="ARBA" id="ARBA00022692"/>
    </source>
</evidence>
<keyword evidence="3" id="KW-0547">Nucleotide-binding</keyword>
<evidence type="ECO:0000256" key="6">
    <source>
        <dbReference type="ARBA" id="ARBA00023136"/>
    </source>
</evidence>
<evidence type="ECO:0000259" key="9">
    <source>
        <dbReference type="PROSITE" id="PS50893"/>
    </source>
</evidence>
<keyword evidence="12" id="KW-1185">Reference proteome</keyword>
<feature type="transmembrane region" description="Helical" evidence="8">
    <location>
        <begin position="286"/>
        <end position="315"/>
    </location>
</feature>
<dbReference type="Proteomes" id="UP000609323">
    <property type="component" value="Unassembled WGS sequence"/>
</dbReference>
<feature type="region of interest" description="Disordered" evidence="7">
    <location>
        <begin position="1"/>
        <end position="28"/>
    </location>
</feature>
<comment type="subcellular location">
    <subcellularLocation>
        <location evidence="1">Cell membrane</location>
        <topology evidence="1">Multi-pass membrane protein</topology>
    </subcellularLocation>
</comment>
<dbReference type="PROSITE" id="PS50929">
    <property type="entry name" value="ABC_TM1F"/>
    <property type="match status" value="1"/>
</dbReference>
<dbReference type="SUPFAM" id="SSF52540">
    <property type="entry name" value="P-loop containing nucleoside triphosphate hydrolases"/>
    <property type="match status" value="1"/>
</dbReference>
<evidence type="ECO:0000256" key="3">
    <source>
        <dbReference type="ARBA" id="ARBA00022741"/>
    </source>
</evidence>
<dbReference type="Gene3D" id="1.20.1560.10">
    <property type="entry name" value="ABC transporter type 1, transmembrane domain"/>
    <property type="match status" value="1"/>
</dbReference>
<feature type="transmembrane region" description="Helical" evidence="8">
    <location>
        <begin position="103"/>
        <end position="124"/>
    </location>
</feature>
<dbReference type="EMBL" id="BMHF01000010">
    <property type="protein sequence ID" value="GGA42494.1"/>
    <property type="molecule type" value="Genomic_DNA"/>
</dbReference>
<dbReference type="Pfam" id="PF00005">
    <property type="entry name" value="ABC_tran"/>
    <property type="match status" value="1"/>
</dbReference>
<evidence type="ECO:0000256" key="4">
    <source>
        <dbReference type="ARBA" id="ARBA00022840"/>
    </source>
</evidence>
<feature type="transmembrane region" description="Helical" evidence="8">
    <location>
        <begin position="183"/>
        <end position="203"/>
    </location>
</feature>
<feature type="domain" description="ABC transporter" evidence="9">
    <location>
        <begin position="384"/>
        <end position="618"/>
    </location>
</feature>
<dbReference type="PANTHER" id="PTHR43394:SF1">
    <property type="entry name" value="ATP-BINDING CASSETTE SUB-FAMILY B MEMBER 10, MITOCHONDRIAL"/>
    <property type="match status" value="1"/>
</dbReference>
<evidence type="ECO:0000313" key="11">
    <source>
        <dbReference type="EMBL" id="GGA42494.1"/>
    </source>
</evidence>
<evidence type="ECO:0000256" key="7">
    <source>
        <dbReference type="SAM" id="MobiDB-lite"/>
    </source>
</evidence>
<accession>A0ABQ1GF81</accession>
<dbReference type="PROSITE" id="PS00211">
    <property type="entry name" value="ABC_TRANSPORTER_1"/>
    <property type="match status" value="1"/>
</dbReference>
<dbReference type="RefSeq" id="WP_094094531.1">
    <property type="nucleotide sequence ID" value="NZ_BMHF01000010.1"/>
</dbReference>
<evidence type="ECO:0000256" key="1">
    <source>
        <dbReference type="ARBA" id="ARBA00004651"/>
    </source>
</evidence>
<dbReference type="SMART" id="SM00382">
    <property type="entry name" value="AAA"/>
    <property type="match status" value="1"/>
</dbReference>
<dbReference type="InterPro" id="IPR017871">
    <property type="entry name" value="ABC_transporter-like_CS"/>
</dbReference>
<organism evidence="11 12">
    <name type="scientific">Paenibacillus physcomitrellae</name>
    <dbReference type="NCBI Taxonomy" id="1619311"/>
    <lineage>
        <taxon>Bacteria</taxon>
        <taxon>Bacillati</taxon>
        <taxon>Bacillota</taxon>
        <taxon>Bacilli</taxon>
        <taxon>Bacillales</taxon>
        <taxon>Paenibacillaceae</taxon>
        <taxon>Paenibacillus</taxon>
    </lineage>
</organism>
<feature type="transmembrane region" description="Helical" evidence="8">
    <location>
        <begin position="209"/>
        <end position="226"/>
    </location>
</feature>
<proteinExistence type="predicted"/>
<keyword evidence="2 8" id="KW-0812">Transmembrane</keyword>
<dbReference type="CDD" id="cd03254">
    <property type="entry name" value="ABCC_Glucan_exporter_like"/>
    <property type="match status" value="1"/>
</dbReference>
<evidence type="ECO:0000259" key="10">
    <source>
        <dbReference type="PROSITE" id="PS50929"/>
    </source>
</evidence>
<dbReference type="InterPro" id="IPR036640">
    <property type="entry name" value="ABC1_TM_sf"/>
</dbReference>
<dbReference type="InterPro" id="IPR039421">
    <property type="entry name" value="Type_1_exporter"/>
</dbReference>
<dbReference type="Gene3D" id="3.40.50.300">
    <property type="entry name" value="P-loop containing nucleotide triphosphate hydrolases"/>
    <property type="match status" value="1"/>
</dbReference>
<dbReference type="InterPro" id="IPR003439">
    <property type="entry name" value="ABC_transporter-like_ATP-bd"/>
</dbReference>
<dbReference type="PROSITE" id="PS50893">
    <property type="entry name" value="ABC_TRANSPORTER_2"/>
    <property type="match status" value="1"/>
</dbReference>
<feature type="domain" description="ABC transmembrane type-1" evidence="10">
    <location>
        <begin position="60"/>
        <end position="350"/>
    </location>
</feature>
<dbReference type="Pfam" id="PF00664">
    <property type="entry name" value="ABC_membrane"/>
    <property type="match status" value="1"/>
</dbReference>
<sequence length="629" mass="69261">MSQANGNGKPAGMPRGGGGPMGPGGGGRGMGMPVQKAKDFKGTLLRLMKYLKPFRFKLSIVFITAILSTVFSIYGPKVLGQATTKLLEGLLGKSQGGHIDFEGIWRIVLELVGLYLLSAVFSYIQQYLMAGVAQRTVFQLRRDVNEKLNKLPLKYFDSRTNGEILSRVTNDVDNISTTLQQSLTQLITSVVTIIGVLIMMLTISPWMTLIALVTLPVSVLAITQVAKRSQKQFAEQQKELGMLNGHVEEMYTGHKIVKVFGREQESLNKFDEVNDRLFQAGRKAQFLSGIIMPIMNFIGNIGYVLISVVGGLFVIKNMITIGDVQAFIQYMRQFTQPITQTANIANIIQSTVASAERVFEVLDEEEEVPEVSTPRKLALPQGDVAFEHVQFGYDGKPTLIEDMSIEAKQGQTIAIVGPTGAGKTTLINLLMRFYELRGGRITIDGMDIKDMKRGDLHKLFGMVLQDTWLFNGTIRDNIAYGREGASEADVVRAAKMAHADHFIRTLPQGYDTVLNEEASNISQGQKQLLTIARAILADPAILILDEATSSVDTRTEVYIQNAMNELMKGRTSFVIAHRLSTIKGADLILVMNQGTVIEQGTHDELMAQNGFYADLYNSQFSDDAEPSAG</sequence>
<dbReference type="InterPro" id="IPR027417">
    <property type="entry name" value="P-loop_NTPase"/>
</dbReference>
<dbReference type="PANTHER" id="PTHR43394">
    <property type="entry name" value="ATP-DEPENDENT PERMEASE MDL1, MITOCHONDRIAL"/>
    <property type="match status" value="1"/>
</dbReference>
<protein>
    <submittedName>
        <fullName evidence="11">ABC transporter</fullName>
    </submittedName>
</protein>
<name>A0ABQ1GF81_9BACL</name>
<keyword evidence="5 8" id="KW-1133">Transmembrane helix</keyword>